<feature type="compositionally biased region" description="Pro residues" evidence="6">
    <location>
        <begin position="503"/>
        <end position="519"/>
    </location>
</feature>
<feature type="region of interest" description="Disordered" evidence="6">
    <location>
        <begin position="800"/>
        <end position="820"/>
    </location>
</feature>
<feature type="region of interest" description="Disordered" evidence="6">
    <location>
        <begin position="4553"/>
        <end position="4584"/>
    </location>
</feature>
<evidence type="ECO:0000256" key="4">
    <source>
        <dbReference type="PROSITE-ProRule" id="PRU00235"/>
    </source>
</evidence>
<feature type="repeat" description="RCC1" evidence="4">
    <location>
        <begin position="398"/>
        <end position="449"/>
    </location>
</feature>
<accession>A0A9W7AET0</accession>
<keyword evidence="2" id="KW-0863">Zinc-finger</keyword>
<feature type="compositionally biased region" description="Basic and acidic residues" evidence="6">
    <location>
        <begin position="868"/>
        <end position="880"/>
    </location>
</feature>
<feature type="region of interest" description="Disordered" evidence="6">
    <location>
        <begin position="1188"/>
        <end position="1209"/>
    </location>
</feature>
<feature type="compositionally biased region" description="Acidic residues" evidence="6">
    <location>
        <begin position="1112"/>
        <end position="1138"/>
    </location>
</feature>
<evidence type="ECO:0000256" key="3">
    <source>
        <dbReference type="ARBA" id="ARBA00022833"/>
    </source>
</evidence>
<evidence type="ECO:0000256" key="5">
    <source>
        <dbReference type="SAM" id="Coils"/>
    </source>
</evidence>
<feature type="region of interest" description="Disordered" evidence="6">
    <location>
        <begin position="942"/>
        <end position="965"/>
    </location>
</feature>
<dbReference type="SUPFAM" id="SSF50985">
    <property type="entry name" value="RCC1/BLIP-II"/>
    <property type="match status" value="1"/>
</dbReference>
<feature type="region of interest" description="Disordered" evidence="6">
    <location>
        <begin position="1"/>
        <end position="25"/>
    </location>
</feature>
<dbReference type="InterPro" id="IPR013320">
    <property type="entry name" value="ConA-like_dom_sf"/>
</dbReference>
<feature type="compositionally biased region" description="Low complexity" evidence="6">
    <location>
        <begin position="889"/>
        <end position="907"/>
    </location>
</feature>
<feature type="region of interest" description="Disordered" evidence="6">
    <location>
        <begin position="4672"/>
        <end position="4720"/>
    </location>
</feature>
<keyword evidence="3" id="KW-0862">Zinc</keyword>
<dbReference type="Pfam" id="PF00622">
    <property type="entry name" value="SPRY"/>
    <property type="match status" value="2"/>
</dbReference>
<feature type="repeat" description="RCC1" evidence="4">
    <location>
        <begin position="288"/>
        <end position="337"/>
    </location>
</feature>
<feature type="compositionally biased region" description="Polar residues" evidence="6">
    <location>
        <begin position="908"/>
        <end position="924"/>
    </location>
</feature>
<evidence type="ECO:0000313" key="8">
    <source>
        <dbReference type="EMBL" id="GMH68062.1"/>
    </source>
</evidence>
<feature type="region of interest" description="Disordered" evidence="6">
    <location>
        <begin position="1111"/>
        <end position="1143"/>
    </location>
</feature>
<evidence type="ECO:0000259" key="7">
    <source>
        <dbReference type="PROSITE" id="PS50188"/>
    </source>
</evidence>
<feature type="compositionally biased region" description="Gly residues" evidence="6">
    <location>
        <begin position="3267"/>
        <end position="3276"/>
    </location>
</feature>
<feature type="compositionally biased region" description="Acidic residues" evidence="6">
    <location>
        <begin position="3062"/>
        <end position="3071"/>
    </location>
</feature>
<feature type="region of interest" description="Disordered" evidence="6">
    <location>
        <begin position="499"/>
        <end position="520"/>
    </location>
</feature>
<dbReference type="CDD" id="cd11709">
    <property type="entry name" value="SPRY"/>
    <property type="match status" value="1"/>
</dbReference>
<feature type="compositionally biased region" description="Low complexity" evidence="6">
    <location>
        <begin position="803"/>
        <end position="814"/>
    </location>
</feature>
<dbReference type="PANTHER" id="PTHR13363">
    <property type="entry name" value="RING FINGER AND SRY DOMAIN-CONTAINING"/>
    <property type="match status" value="1"/>
</dbReference>
<evidence type="ECO:0000256" key="2">
    <source>
        <dbReference type="ARBA" id="ARBA00022771"/>
    </source>
</evidence>
<dbReference type="InterPro" id="IPR009091">
    <property type="entry name" value="RCC1/BLIP-II"/>
</dbReference>
<dbReference type="Gene3D" id="2.60.120.920">
    <property type="match status" value="2"/>
</dbReference>
<feature type="region of interest" description="Disordered" evidence="6">
    <location>
        <begin position="3662"/>
        <end position="3688"/>
    </location>
</feature>
<dbReference type="SUPFAM" id="SSF49899">
    <property type="entry name" value="Concanavalin A-like lectins/glucanases"/>
    <property type="match status" value="2"/>
</dbReference>
<dbReference type="InterPro" id="IPR000408">
    <property type="entry name" value="Reg_chr_condens"/>
</dbReference>
<feature type="region of interest" description="Disordered" evidence="6">
    <location>
        <begin position="2098"/>
        <end position="2132"/>
    </location>
</feature>
<feature type="compositionally biased region" description="Acidic residues" evidence="6">
    <location>
        <begin position="3664"/>
        <end position="3683"/>
    </location>
</feature>
<feature type="compositionally biased region" description="Basic and acidic residues" evidence="6">
    <location>
        <begin position="3277"/>
        <end position="3286"/>
    </location>
</feature>
<dbReference type="PRINTS" id="PR00633">
    <property type="entry name" value="RCCNDNSATION"/>
</dbReference>
<feature type="compositionally biased region" description="Gly residues" evidence="6">
    <location>
        <begin position="3313"/>
        <end position="3332"/>
    </location>
</feature>
<organism evidence="8 9">
    <name type="scientific">Triparma laevis f. inornata</name>
    <dbReference type="NCBI Taxonomy" id="1714386"/>
    <lineage>
        <taxon>Eukaryota</taxon>
        <taxon>Sar</taxon>
        <taxon>Stramenopiles</taxon>
        <taxon>Ochrophyta</taxon>
        <taxon>Bolidophyceae</taxon>
        <taxon>Parmales</taxon>
        <taxon>Triparmaceae</taxon>
        <taxon>Triparma</taxon>
    </lineage>
</organism>
<dbReference type="GO" id="GO:0005737">
    <property type="term" value="C:cytoplasm"/>
    <property type="evidence" value="ECO:0007669"/>
    <property type="project" value="TreeGrafter"/>
</dbReference>
<feature type="region of interest" description="Disordered" evidence="6">
    <location>
        <begin position="3259"/>
        <end position="3342"/>
    </location>
</feature>
<dbReference type="PROSITE" id="PS00626">
    <property type="entry name" value="RCC1_2"/>
    <property type="match status" value="1"/>
</dbReference>
<feature type="compositionally biased region" description="Gly residues" evidence="6">
    <location>
        <begin position="3136"/>
        <end position="3148"/>
    </location>
</feature>
<feature type="compositionally biased region" description="Acidic residues" evidence="6">
    <location>
        <begin position="4562"/>
        <end position="4582"/>
    </location>
</feature>
<feature type="compositionally biased region" description="Basic and acidic residues" evidence="6">
    <location>
        <begin position="1014"/>
        <end position="1041"/>
    </location>
</feature>
<evidence type="ECO:0000256" key="6">
    <source>
        <dbReference type="SAM" id="MobiDB-lite"/>
    </source>
</evidence>
<feature type="compositionally biased region" description="Acidic residues" evidence="6">
    <location>
        <begin position="3333"/>
        <end position="3342"/>
    </location>
</feature>
<dbReference type="PROSITE" id="PS50012">
    <property type="entry name" value="RCC1_3"/>
    <property type="match status" value="4"/>
</dbReference>
<dbReference type="PANTHER" id="PTHR13363:SF5">
    <property type="entry name" value="E3 UBIQUITIN-PROTEIN LIGASE RNF123"/>
    <property type="match status" value="1"/>
</dbReference>
<feature type="domain" description="B30.2/SPRY" evidence="7">
    <location>
        <begin position="4137"/>
        <end position="4324"/>
    </location>
</feature>
<sequence>MDLNEIETLTPYSLPTSPTPVPPEPSLIPQTSIIIKRVNNVLPLEDFSNLGPTYVALSKGDKMEKETANTESTVAVKILLKSLKQTPVSGLPELLKVYPVLSLPDLGVKSVTNELINHLFQTLTSTFPTINTVQDNLSAVLALVIRSGDLQGIVSFLRVVGGREGGVKCFGFLEELRKYSPKTSPNLHKQKGTPKTLPIPGTGIGTLYSWGRGDHGKLGLNSLQTLLQPTEVINLSNKRFVKVASLRGNGRLGNGTTDRIQPVPVDLPHPTRRVGCGAFHSLTISSTGSSYTWGKGLGGQLGHSEGRDCGKPGKVEGGGWFVDCVGGWEHSCWLDVEGGVWTSGSGYKDARRQGVEGSAILGREGGEEKTVGKVEGLPSPVSHIASGWDHCGAVTLSGELYCWGSGANGKLGGSGDALKPRKVDFGIEPQPHIKFFEAGCEHSVAVDSDGVAWAWGAVEGGRLGRGGRGFIDTPSPVQGLSDVKVVGLAVGDKYNVIIAEPRTNPPPEPTSTSPPPPLTPAWFKTTYVDPALNSSPNTPKSMPLSTISVAILSELHRLAEDFIASAEPEVETVLPTQTNLNEDFPKISALHETENPVAHGEQGRAGGYGNIYKFSAYSDADLASISLKCMLKNKPITDTPTSIPFTTSASGRCFNALLSLLVEALGGNVEKIQHPTLIHPDLAAPATSLHTPTQSGENGLMFSPNPAHDSPLQHPNTGTPLTTATDAPFGFTGEESADSVSMIELSAYLPPTSYDGPTQTRQSTAFTINSNPPKHNNPNSTSTPCWERFKGAHLEDAIAWPASPNSNTSNSNTPEARAPPPPHVVTFVTLTSSLSLIRANLRFLIERIKSREVQMNKARAELKRRRGRNVDPKDCLKTDPSEQPPPPQITSTTPLSTSRSPRPTTLSIASSQHSPLAEATNTDEQPTEEESLQAAIFNSLHTTEDDDHPDLPPPAPSLGSAPFNTTDSSPITSVLSELHLTLRWLLLVPKPNQSTAPTASDILGLPPRSSLYDSSDKKFHGEGPGDQEDPRNGRQNPDRRLPLFYPTTHHLIFLLRELMKSEKFVDSTTTFTPPHNPNPLMFHPSLRLVLAENLCKDKYIEGLVDLAWKEDQPEDEDTKNDDDSNSNSKEDDEDEEDTTTNQLNIVSGVKFDTIGKDIVWTPTELNDIISKLLVCCNTEAQERLKLLFKEDNSDNSDNSDTPPNSSKSTSTDLIILSSLQKHVLKHSPPPTSASDHPSPSIVILKHALEMFTSARELVESASRKLSSSSNTAQVTRRVGKALSSSFLSQLLPTFCDSIVSLRNSKNSNHNDDDALEVSINLVPATVYLIKTIDALNNLASDQSESASIFEQSWGWSIVLESSLVQLGSTLACEMANGPRQTATEEHLKGWLDTSLIFTHGFENFKTSPFYDVTNGELNTIQKFSDTANNWKSLTGMNSFLADSLMLPSIDMPEKNYDLDEISSEGKAFIADLIEGANSAADLDAWAISNNTLPLEALSQSPTSFDSITSTLNPARRHILSLLLKSDKKLLQATLTKLRLRPWVNEIDTEIDSHSIPVPGHRDTVLQTWSAVSSAMHNIALALISECETLKEASDTTDETCRRIVENCKSLILQNKLVPVNILLPQTQIASVPPPSKAQNKATIPPWANSKANKRLRRWARHHPRSNWTLLQTLCKSLHETNPEVEKEISDDDNSKTTRSASFSILGMSDLELALKGTNSISLKELLSWLVGGRGKSAGHDLVDIITALKVRSCRADLRSVALDVLKNILNSTTFDGPTTSAVKILSTKLCKGVANYAGGLSLRRLMPHAHPLDTLGGASPKKMATVLASYRSLILCLSSRLHRGCDEGPLSLALLNSLSLPLIPSNPLTTMQLISQPPPPGFDSWCLFMHNTVIDGDLIQTLQKNLQGEGNFLGEHCDSKIHEAAWSAFSDLLKSLCASTRWWETTTTLTDPLSLSRNGSESSLTSLERNAITLDLKSNPSASTNFVIEAALSVLTSELWRVLKRLETLGASKAVVEATQAKETCVMIKKGMLSDFSCAKGVGASKIFAPGKTLTFASGTHDEDKITKENEIKGSGISFWLQVGDEFFEQDYTIIPRPMTEEEKKQQEDEEEFPWLKKGSKSSSDPAPGGSSSKPDLICILITWAQHTQPGVNSASSAEAVTMSGDNSAVMQTSHPQTCLVKNSDEEWQIVYGVTKNNKMVHVIRSEPIAFKKGERIFVCCSYHDRGGGDDDVVQSIWIDGRRSRGEVELGGDGKNDVEKLDRFVGLKAFDIMHHCTPIAATTATAFQLGGCMHFTTSTLKTAQTYAYTLTSLLLHYINSLEFDKLTLGLTSPGLAPNSQEWAIIMCRLLVVGGEPVSRACVRVLKVVLEKGGAGVLAVGSTDLTPQQDSINSFQDDPVKLTSPVGGGSASATPERLKKTPTAVGSGARAVASLRSGPKNILGYLTNLVGVSTCIFSLSGSAGSDHLKPLLTGVNGLKSKSNDQSLYDILCGGVDFPSAFLLGATVQAPTNLPSTLCHDLTDLISTLLLASSWADAFTQILADAGKSVVADAAKFGGSSLDLSISLGATFTMLDVINGPSHCLPGARVIVPPSTRCYTTSDAVKIANGEECEDYILITERSGAATVISVGGDFVSPILVCIMEDERTSYQGYRDVPLAVVLTNDEVRGVRGEGGLVVGWTKQLLNVVTEVVDLVPGGENGGEDVGDNCLILAEIRTRSMAALARACKDGKVAEQVVKSGLWGRLLKVGSMDISVCGELGLLQKGSEAVRRLMGVLEKEGSNEGDVAECQKRVWGRVGGCSPNQRVMGGQRVEAERKWRRWYEDKVRSILDKRLEIKALGGKIQRDKGKWAVLATSHFPTIHLTSPSIGLKQPTTSGKWYYEVTLQSDGLMQIGWTGGTFQCDPLRGQGVGDHVRSWAFDGLRRKKWNVTSEGYGRRWRVGDVVGALLDVGRKEMRFYINGEDLGLAFSNLELIDKGESGESCGLRPAASLNTGQKAIFNFGNAPFKYPLAGELGAVRGVGEGILGRGGGSGVGGSLIYDASNTAVGGVGGGSKNNNNKDEAGADVEVEGENNGDNNSKSEGESNNDIGLIIVPPFLLSSSPPIDAAVMVNSVFMSSIDIDIEVLGRSYDSEDGEGGGDGGGEEWVGGEGEGDGEGEGEGAGEGLEDEGEDGMGRGEDYDARIVNVGGEAVDRATLEDTQGDEEDDVEIMEQQRQMLIENLIGMGFPIEWAIRAAESMQPMNESSAIAWIIERMELEDGKMEEEGDAEGGVGEGGGGEGKEEEREGKDEEEEEDSGEEGESEDSEEEEEEERGVGGGVDGGGGGGVGGGGINGDGEEDGGVNYDDDVNGYLRRLGFRDMTYDEAGDFEGYHSLGESDGEAEVVIGGVGVGVGVRGGMIGGGGGGGGAGGVNELVGAGSLGVGAAGDEGSKPWERVMGNVFKEQLFGEGGKRKGADVEGGAEKFPIERFTGRRPLVMGEKEKLPQLQALLNVLSVAKQGEFSSLSVLIDSVLSILYARNALNKVLGHVGGGLVGFGGKSLMGKAGWRIGLGRAGGFGGGVIGSGGGSVGQVVPSALEAHAKFGVVSVSNGGWEEGGGERMMKLSFGKEYIMKNFVQFLKLTLFREEGGLEVEVEEKKKMVSLLEQTQGSEFIFGRFNCLTNKVEGMDDSDSEEEGEEKEDGEENVDYTPRKKKKGLDRGLFLVQSALERWGGGKTTSSSSADDVYTWDGYFKEQAEKGRRVRLGRLQNVGVMLSLFAHFALEEGEGGDALGIGSPTLTSSFVDLLSILVEESVSQFEKSLLVKELNGMLWRMPGPSSSAGGTPYNRLRTWYEEGTGGGEGGGEGCEVAVSDGVALTRPNLCFSSWSLNLAMDLFDLTRGLEQPLNVKLGIASPYSARTLAALLNCGVNGGNLSGRIVALKICARLVRTQRAMISVSQSSGVIISTRHEQKIARLLTKQLRIEAGVRPICWVAPSSGYDIGLLHKKIESYSGSGVDVKAFERSKGGVYSRVLASSYTYALVCSLAQFILIREKKKEFVKEREGNSDLAKDGEGLGLGKEVKVFIDEIRNSSAKVSVSLEEGGGGEVLRGGGLVEGEDEEEEEEKKAGVGLLLGGVRNVMANLCPDTSYVLNVSCEYNGGDGGEMSVDLTPVKFSTPPAPLFALSPHSAGPNLKLSVGPPLAPLKLTNTENKRWSAARASHLFSDGCHHWTVRIDKCVSKNIFIGICTSDSALGNYVGSDMFSWGYLANRTIWHNKSKVKAYGEQFKEGDVVGAKLDLRPGMGGSLSFFRNGRNLGVAVDGLEGSFYPAFSMYNKDDSITLLECKEEGEGWGKERGGRGTSEGVRVARKLAEVVACLENLPPSSDFTEVGSGVLVPSNSSRLVCKKINESTQAVLEVSEDISEDVGGGEGEVTEFIVNGVRETYDLIVSENLHLLPAGVYDGGPQGSGGVVVDSELVKGFAPFGQEAGDDLLYEGVVCTLVGVARHCMWYVVREFGDDVGGCGGGSNTFPAPCPRLPTFDGLDLGMVGVGQSSSVGCWDRSTFLNILQNLGGSILKGGSEERGEEGGEEAVVEEGEEGEEEEEEQDMSSNAILKKLIHGRGQWTPVFDYQLVKYVEKCVEMNNLSTAKHLSREMLGFGGGKKKKKKFEEKVEKIEKELSEKELLVEKIMSSKSIGREELEMVESPSTASLDEGQGEKLKIEEVEEEPDNSKGGGEEDGGGEEGASVERMEIFARTLFLIHFNGLLPPLLPLTGLNETHGPSNNHTQEYEIHHLIINSRLRILPSSKLNLLQSTCIISTFEVPPSGSVSPSDRFKILRNRRRGGVKTGLSKRKDCLTECLSIIKNMRDDIESLRSRYPWEKCGEWMCTSLVEFEEFLGVAVKEAVEGEMFLGKETGYYPNEEFEGGGEVFELFGVLLGLCILHGIGLEEIKFNKTFYKVLTGNCLRRCDGYNLDKKRMEVGDLMTQIEEVCGGGEGEGLEELFGKGEEKGEGVGVEECKMKGSVIRRGVLEEGGRKWRGFMGELLKSCRQWGWFCWRVGSLRS</sequence>
<keyword evidence="5" id="KW-0175">Coiled coil</keyword>
<feature type="compositionally biased region" description="Low complexity" evidence="6">
    <location>
        <begin position="2121"/>
        <end position="2132"/>
    </location>
</feature>
<dbReference type="InterPro" id="IPR003877">
    <property type="entry name" value="SPRY_dom"/>
</dbReference>
<dbReference type="Pfam" id="PF00415">
    <property type="entry name" value="RCC1"/>
    <property type="match status" value="2"/>
</dbReference>
<feature type="domain" description="B30.2/SPRY" evidence="7">
    <location>
        <begin position="2800"/>
        <end position="3005"/>
    </location>
</feature>
<feature type="region of interest" description="Disordered" evidence="6">
    <location>
        <begin position="686"/>
        <end position="727"/>
    </location>
</feature>
<keyword evidence="1" id="KW-0479">Metal-binding</keyword>
<dbReference type="InterPro" id="IPR043136">
    <property type="entry name" value="B30.2/SPRY_sf"/>
</dbReference>
<dbReference type="GO" id="GO:0004842">
    <property type="term" value="F:ubiquitin-protein transferase activity"/>
    <property type="evidence" value="ECO:0007669"/>
    <property type="project" value="InterPro"/>
</dbReference>
<feature type="region of interest" description="Disordered" evidence="6">
    <location>
        <begin position="994"/>
        <end position="1042"/>
    </location>
</feature>
<dbReference type="PROSITE" id="PS50188">
    <property type="entry name" value="B302_SPRY"/>
    <property type="match status" value="2"/>
</dbReference>
<protein>
    <recommendedName>
        <fullName evidence="7">B30.2/SPRY domain-containing protein</fullName>
    </recommendedName>
</protein>
<evidence type="ECO:0000313" key="9">
    <source>
        <dbReference type="Proteomes" id="UP001162640"/>
    </source>
</evidence>
<feature type="compositionally biased region" description="Acidic residues" evidence="6">
    <location>
        <begin position="3149"/>
        <end position="3170"/>
    </location>
</feature>
<evidence type="ECO:0000256" key="1">
    <source>
        <dbReference type="ARBA" id="ARBA00022723"/>
    </source>
</evidence>
<feature type="region of interest" description="Disordered" evidence="6">
    <location>
        <begin position="859"/>
        <end position="930"/>
    </location>
</feature>
<proteinExistence type="predicted"/>
<dbReference type="InterPro" id="IPR001870">
    <property type="entry name" value="B30.2/SPRY"/>
</dbReference>
<dbReference type="SMART" id="SM00449">
    <property type="entry name" value="SPRY"/>
    <property type="match status" value="2"/>
</dbReference>
<dbReference type="Gene3D" id="2.130.10.30">
    <property type="entry name" value="Regulator of chromosome condensation 1/beta-lactamase-inhibitor protein II"/>
    <property type="match status" value="2"/>
</dbReference>
<feature type="repeat" description="RCC1" evidence="4">
    <location>
        <begin position="450"/>
        <end position="501"/>
    </location>
</feature>
<dbReference type="Proteomes" id="UP001162640">
    <property type="component" value="Unassembled WGS sequence"/>
</dbReference>
<feature type="compositionally biased region" description="Polar residues" evidence="6">
    <location>
        <begin position="688"/>
        <end position="697"/>
    </location>
</feature>
<dbReference type="EMBL" id="BLQM01000136">
    <property type="protein sequence ID" value="GMH68062.1"/>
    <property type="molecule type" value="Genomic_DNA"/>
</dbReference>
<feature type="coiled-coil region" evidence="5">
    <location>
        <begin position="4640"/>
        <end position="4667"/>
    </location>
</feature>
<comment type="caution">
    <text evidence="8">The sequence shown here is derived from an EMBL/GenBank/DDBJ whole genome shotgun (WGS) entry which is preliminary data.</text>
</comment>
<dbReference type="GO" id="GO:0008270">
    <property type="term" value="F:zinc ion binding"/>
    <property type="evidence" value="ECO:0007669"/>
    <property type="project" value="UniProtKB-KW"/>
</dbReference>
<feature type="region of interest" description="Disordered" evidence="6">
    <location>
        <begin position="3048"/>
        <end position="3085"/>
    </location>
</feature>
<feature type="region of interest" description="Disordered" evidence="6">
    <location>
        <begin position="3128"/>
        <end position="3177"/>
    </location>
</feature>
<feature type="compositionally biased region" description="Polar residues" evidence="6">
    <location>
        <begin position="713"/>
        <end position="725"/>
    </location>
</feature>
<name>A0A9W7AET0_9STRA</name>
<feature type="compositionally biased region" description="Acidic residues" evidence="6">
    <location>
        <begin position="3287"/>
        <end position="3310"/>
    </location>
</feature>
<gene>
    <name evidence="8" type="ORF">TL16_g04842</name>
</gene>
<feature type="repeat" description="RCC1" evidence="4">
    <location>
        <begin position="205"/>
        <end position="287"/>
    </location>
</feature>
<feature type="compositionally biased region" description="Low complexity" evidence="6">
    <location>
        <begin position="1195"/>
        <end position="1209"/>
    </location>
</feature>
<reference evidence="9" key="1">
    <citation type="journal article" date="2023" name="Commun. Biol.">
        <title>Genome analysis of Parmales, the sister group of diatoms, reveals the evolutionary specialization of diatoms from phago-mixotrophs to photoautotrophs.</title>
        <authorList>
            <person name="Ban H."/>
            <person name="Sato S."/>
            <person name="Yoshikawa S."/>
            <person name="Yamada K."/>
            <person name="Nakamura Y."/>
            <person name="Ichinomiya M."/>
            <person name="Sato N."/>
            <person name="Blanc-Mathieu R."/>
            <person name="Endo H."/>
            <person name="Kuwata A."/>
            <person name="Ogata H."/>
        </authorList>
    </citation>
    <scope>NUCLEOTIDE SEQUENCE [LARGE SCALE GENOMIC DNA]</scope>
</reference>
<dbReference type="GO" id="GO:0051603">
    <property type="term" value="P:proteolysis involved in protein catabolic process"/>
    <property type="evidence" value="ECO:0007669"/>
    <property type="project" value="TreeGrafter"/>
</dbReference>
<dbReference type="InterPro" id="IPR045129">
    <property type="entry name" value="RNF123/RKP/RSPRY1"/>
</dbReference>